<evidence type="ECO:0000313" key="2">
    <source>
        <dbReference type="EMBL" id="GGO45630.1"/>
    </source>
</evidence>
<evidence type="ECO:0000256" key="1">
    <source>
        <dbReference type="SAM" id="Phobius"/>
    </source>
</evidence>
<dbReference type="RefSeq" id="WP_189036161.1">
    <property type="nucleotide sequence ID" value="NZ_BMMP01000003.1"/>
</dbReference>
<dbReference type="InterPro" id="IPR039708">
    <property type="entry name" value="MT1774/Rv1733c-like"/>
</dbReference>
<keyword evidence="1" id="KW-1133">Transmembrane helix</keyword>
<dbReference type="EMBL" id="BMMP01000003">
    <property type="protein sequence ID" value="GGO45630.1"/>
    <property type="molecule type" value="Genomic_DNA"/>
</dbReference>
<organism evidence="2 3">
    <name type="scientific">Streptomyces daqingensis</name>
    <dbReference type="NCBI Taxonomy" id="1472640"/>
    <lineage>
        <taxon>Bacteria</taxon>
        <taxon>Bacillati</taxon>
        <taxon>Actinomycetota</taxon>
        <taxon>Actinomycetes</taxon>
        <taxon>Kitasatosporales</taxon>
        <taxon>Streptomycetaceae</taxon>
        <taxon>Streptomyces</taxon>
    </lineage>
</organism>
<evidence type="ECO:0000313" key="3">
    <source>
        <dbReference type="Proteomes" id="UP000631535"/>
    </source>
</evidence>
<dbReference type="Proteomes" id="UP000631535">
    <property type="component" value="Unassembled WGS sequence"/>
</dbReference>
<name>A0ABQ2M1K9_9ACTN</name>
<reference evidence="3" key="1">
    <citation type="journal article" date="2019" name="Int. J. Syst. Evol. Microbiol.">
        <title>The Global Catalogue of Microorganisms (GCM) 10K type strain sequencing project: providing services to taxonomists for standard genome sequencing and annotation.</title>
        <authorList>
            <consortium name="The Broad Institute Genomics Platform"/>
            <consortium name="The Broad Institute Genome Sequencing Center for Infectious Disease"/>
            <person name="Wu L."/>
            <person name="Ma J."/>
        </authorList>
    </citation>
    <scope>NUCLEOTIDE SEQUENCE [LARGE SCALE GENOMIC DNA]</scope>
    <source>
        <strain evidence="3">CGMCC 4.7178</strain>
    </source>
</reference>
<protein>
    <submittedName>
        <fullName evidence="2">Uncharacterized protein</fullName>
    </submittedName>
</protein>
<feature type="transmembrane region" description="Helical" evidence="1">
    <location>
        <begin position="24"/>
        <end position="44"/>
    </location>
</feature>
<proteinExistence type="predicted"/>
<feature type="transmembrane region" description="Helical" evidence="1">
    <location>
        <begin position="144"/>
        <end position="163"/>
    </location>
</feature>
<accession>A0ABQ2M1K9</accession>
<keyword evidence="1" id="KW-0812">Transmembrane</keyword>
<comment type="caution">
    <text evidence="2">The sequence shown here is derived from an EMBL/GenBank/DDBJ whole genome shotgun (WGS) entry which is preliminary data.</text>
</comment>
<gene>
    <name evidence="2" type="ORF">GCM10012287_14020</name>
</gene>
<keyword evidence="1" id="KW-0472">Membrane</keyword>
<dbReference type="PANTHER" id="PTHR42305">
    <property type="entry name" value="MEMBRANE PROTEIN RV1733C-RELATED"/>
    <property type="match status" value="1"/>
</dbReference>
<dbReference type="PANTHER" id="PTHR42305:SF1">
    <property type="entry name" value="MEMBRANE PROTEIN RV1733C-RELATED"/>
    <property type="match status" value="1"/>
</dbReference>
<keyword evidence="3" id="KW-1185">Reference proteome</keyword>
<sequence length="200" mass="22133">MRSIVGLWRWRKNPLCRRSDRREAWLALCAVVLIVVITPVVGWLGTSAAHDALLQNIDEQKRSRHQIWATAESVQTRAPLDTDPETAVQSPERHRVVAHWAGPDGTSHKGTVTAKAQVQPGERFRVWTDAEGRVVKSPMNQGTAASYAALAGLAAAVGAAAAAETGRRLVVRQLLRRRYARWDAEWARIGPDWGRTGSNY</sequence>